<accession>A0AAN7R0G2</accession>
<organism evidence="3 4">
    <name type="scientific">Trapa natans</name>
    <name type="common">Water chestnut</name>
    <dbReference type="NCBI Taxonomy" id="22666"/>
    <lineage>
        <taxon>Eukaryota</taxon>
        <taxon>Viridiplantae</taxon>
        <taxon>Streptophyta</taxon>
        <taxon>Embryophyta</taxon>
        <taxon>Tracheophyta</taxon>
        <taxon>Spermatophyta</taxon>
        <taxon>Magnoliopsida</taxon>
        <taxon>eudicotyledons</taxon>
        <taxon>Gunneridae</taxon>
        <taxon>Pentapetalae</taxon>
        <taxon>rosids</taxon>
        <taxon>malvids</taxon>
        <taxon>Myrtales</taxon>
        <taxon>Lythraceae</taxon>
        <taxon>Trapa</taxon>
    </lineage>
</organism>
<comment type="caution">
    <text evidence="3">The sequence shown here is derived from an EMBL/GenBank/DDBJ whole genome shotgun (WGS) entry which is preliminary data.</text>
</comment>
<dbReference type="PANTHER" id="PTHR47269:SF1">
    <property type="entry name" value="PEPTIDYL-PROLYL CIS-TRANS ISOMERASE CYP21-4"/>
    <property type="match status" value="1"/>
</dbReference>
<dbReference type="Gene3D" id="2.40.100.10">
    <property type="entry name" value="Cyclophilin-like"/>
    <property type="match status" value="1"/>
</dbReference>
<sequence length="234" mass="26225">MARIKPQTLLLQSKKKKGPSRISFATIILYTLVIGLILLSLVATFRRWSRRSAEEKGYGLKNIEVQSSEKDSKKYDLPGYAVLSTSKGDITVELSKDTAPGIVDKFLDLCQKGGFKSMPFQQVIKNYLIRASNSQGAGTAESLMSEGKLRTQLVPRSKHEAFMLGTSKRRQDDKSFELIITTASLHDFADKLIMFGRVVEGENIIKEIEGMETDEHYRPNSPISILTVTLKHEI</sequence>
<dbReference type="PANTHER" id="PTHR47269">
    <property type="entry name" value="PEPTIDYL-PROLYL CIS-TRANS ISOMERASE CYP21-4"/>
    <property type="match status" value="1"/>
</dbReference>
<keyword evidence="1" id="KW-1133">Transmembrane helix</keyword>
<feature type="domain" description="PPIase cyclophilin-type" evidence="2">
    <location>
        <begin position="77"/>
        <end position="230"/>
    </location>
</feature>
<keyword evidence="4" id="KW-1185">Reference proteome</keyword>
<dbReference type="SUPFAM" id="SSF50891">
    <property type="entry name" value="Cyclophilin-like"/>
    <property type="match status" value="1"/>
</dbReference>
<dbReference type="PROSITE" id="PS50072">
    <property type="entry name" value="CSA_PPIASE_2"/>
    <property type="match status" value="1"/>
</dbReference>
<evidence type="ECO:0000259" key="2">
    <source>
        <dbReference type="PROSITE" id="PS50072"/>
    </source>
</evidence>
<dbReference type="EMBL" id="JAXQNO010000015">
    <property type="protein sequence ID" value="KAK4783155.1"/>
    <property type="molecule type" value="Genomic_DNA"/>
</dbReference>
<evidence type="ECO:0000313" key="4">
    <source>
        <dbReference type="Proteomes" id="UP001346149"/>
    </source>
</evidence>
<gene>
    <name evidence="3" type="ORF">SAY86_007529</name>
</gene>
<evidence type="ECO:0000313" key="3">
    <source>
        <dbReference type="EMBL" id="KAK4783155.1"/>
    </source>
</evidence>
<dbReference type="GO" id="GO:0003755">
    <property type="term" value="F:peptidyl-prolyl cis-trans isomerase activity"/>
    <property type="evidence" value="ECO:0007669"/>
    <property type="project" value="InterPro"/>
</dbReference>
<protein>
    <recommendedName>
        <fullName evidence="2">PPIase cyclophilin-type domain-containing protein</fullName>
    </recommendedName>
</protein>
<dbReference type="Pfam" id="PF00160">
    <property type="entry name" value="Pro_isomerase"/>
    <property type="match status" value="1"/>
</dbReference>
<keyword evidence="1" id="KW-0472">Membrane</keyword>
<dbReference type="InterPro" id="IPR029000">
    <property type="entry name" value="Cyclophilin-like_dom_sf"/>
</dbReference>
<dbReference type="AlphaFoldDB" id="A0AAN7R0G2"/>
<reference evidence="3 4" key="1">
    <citation type="journal article" date="2023" name="Hortic Res">
        <title>Pangenome of water caltrop reveals structural variations and asymmetric subgenome divergence after allopolyploidization.</title>
        <authorList>
            <person name="Zhang X."/>
            <person name="Chen Y."/>
            <person name="Wang L."/>
            <person name="Yuan Y."/>
            <person name="Fang M."/>
            <person name="Shi L."/>
            <person name="Lu R."/>
            <person name="Comes H.P."/>
            <person name="Ma Y."/>
            <person name="Chen Y."/>
            <person name="Huang G."/>
            <person name="Zhou Y."/>
            <person name="Zheng Z."/>
            <person name="Qiu Y."/>
        </authorList>
    </citation>
    <scope>NUCLEOTIDE SEQUENCE [LARGE SCALE GENOMIC DNA]</scope>
    <source>
        <strain evidence="3">F231</strain>
    </source>
</reference>
<name>A0AAN7R0G2_TRANT</name>
<proteinExistence type="predicted"/>
<evidence type="ECO:0000256" key="1">
    <source>
        <dbReference type="SAM" id="Phobius"/>
    </source>
</evidence>
<keyword evidence="1" id="KW-0812">Transmembrane</keyword>
<dbReference type="Proteomes" id="UP001346149">
    <property type="component" value="Unassembled WGS sequence"/>
</dbReference>
<feature type="transmembrane region" description="Helical" evidence="1">
    <location>
        <begin position="21"/>
        <end position="43"/>
    </location>
</feature>
<dbReference type="InterPro" id="IPR002130">
    <property type="entry name" value="Cyclophilin-type_PPIase_dom"/>
</dbReference>